<evidence type="ECO:0000256" key="11">
    <source>
        <dbReference type="SAM" id="MobiDB-lite"/>
    </source>
</evidence>
<dbReference type="VEuPathDB" id="FungiDB:A1Q1_04488"/>
<feature type="compositionally biased region" description="Polar residues" evidence="11">
    <location>
        <begin position="29"/>
        <end position="47"/>
    </location>
</feature>
<dbReference type="GO" id="GO:0032259">
    <property type="term" value="P:methylation"/>
    <property type="evidence" value="ECO:0007669"/>
    <property type="project" value="UniProtKB-KW"/>
</dbReference>
<keyword evidence="7 10" id="KW-0812">Transmembrane</keyword>
<keyword evidence="8 10" id="KW-1133">Transmembrane helix</keyword>
<keyword evidence="10" id="KW-0256">Endoplasmic reticulum</keyword>
<dbReference type="KEGG" id="tasa:A1Q1_04488"/>
<dbReference type="Proteomes" id="UP000002748">
    <property type="component" value="Unassembled WGS sequence"/>
</dbReference>
<dbReference type="GeneID" id="25988001"/>
<protein>
    <recommendedName>
        <fullName evidence="3 10">Protein-S-isoprenylcysteine O-methyltransferase</fullName>
        <ecNumber evidence="3 10">2.1.1.100</ecNumber>
    </recommendedName>
</protein>
<feature type="transmembrane region" description="Helical" evidence="10">
    <location>
        <begin position="173"/>
        <end position="191"/>
    </location>
</feature>
<evidence type="ECO:0000256" key="8">
    <source>
        <dbReference type="ARBA" id="ARBA00022989"/>
    </source>
</evidence>
<dbReference type="EC" id="2.1.1.100" evidence="3 10"/>
<sequence>MATNGTTRVSGPISGEQLAEIRARIIASNSDSGVSSGQTTPARTAAQSGLHMPKSGHYEAKETIPNTPLAASVISVALGAAAGIAATCAFQPLLRWLGEANWTWARPQLGIYLTAWATFHILEFWTTAGWNFQKLSVDAFLLNNTNEYHIAHLVGLAEYFLSSYFWPAKFNSVVASPWVLVVGLLVAGQSFRSLAMVHANKSFSHIVKTVKLEDHTLITHGVYSHPSYVGFFYWAVATQLLLSNIVSTIGFIVVLGRFFRSRIRDEEIHLTRFFGREYVDYKARVGSGLPFLGV</sequence>
<dbReference type="AlphaFoldDB" id="J4U8I9"/>
<dbReference type="Pfam" id="PF04140">
    <property type="entry name" value="ICMT"/>
    <property type="match status" value="1"/>
</dbReference>
<organism evidence="12 13">
    <name type="scientific">Trichosporon asahii var. asahii (strain ATCC 90039 / CBS 2479 / JCM 2466 / KCTC 7840 / NBRC 103889/ NCYC 2677 / UAMH 7654)</name>
    <name type="common">Yeast</name>
    <dbReference type="NCBI Taxonomy" id="1186058"/>
    <lineage>
        <taxon>Eukaryota</taxon>
        <taxon>Fungi</taxon>
        <taxon>Dikarya</taxon>
        <taxon>Basidiomycota</taxon>
        <taxon>Agaricomycotina</taxon>
        <taxon>Tremellomycetes</taxon>
        <taxon>Trichosporonales</taxon>
        <taxon>Trichosporonaceae</taxon>
        <taxon>Trichosporon</taxon>
    </lineage>
</organism>
<evidence type="ECO:0000256" key="10">
    <source>
        <dbReference type="RuleBase" id="RU362022"/>
    </source>
</evidence>
<evidence type="ECO:0000256" key="2">
    <source>
        <dbReference type="ARBA" id="ARBA00009140"/>
    </source>
</evidence>
<evidence type="ECO:0000256" key="7">
    <source>
        <dbReference type="ARBA" id="ARBA00022692"/>
    </source>
</evidence>
<keyword evidence="4 10" id="KW-0489">Methyltransferase</keyword>
<keyword evidence="9 10" id="KW-0472">Membrane</keyword>
<dbReference type="InterPro" id="IPR025770">
    <property type="entry name" value="PPMT_MeTrfase"/>
</dbReference>
<dbReference type="PANTHER" id="PTHR12714:SF9">
    <property type="entry name" value="PROTEIN-S-ISOPRENYLCYSTEINE O-METHYLTRANSFERASE"/>
    <property type="match status" value="1"/>
</dbReference>
<comment type="similarity">
    <text evidence="2 10">Belongs to the class VI-like SAM-binding methyltransferase superfamily. Isoprenylcysteine carboxyl methyltransferase family.</text>
</comment>
<dbReference type="GO" id="GO:0005789">
    <property type="term" value="C:endoplasmic reticulum membrane"/>
    <property type="evidence" value="ECO:0007669"/>
    <property type="project" value="UniProtKB-SubCell"/>
</dbReference>
<feature type="transmembrane region" description="Helical" evidence="10">
    <location>
        <begin position="148"/>
        <end position="166"/>
    </location>
</feature>
<evidence type="ECO:0000313" key="13">
    <source>
        <dbReference type="Proteomes" id="UP000002748"/>
    </source>
</evidence>
<dbReference type="HOGENOM" id="CLU_065200_0_2_1"/>
<evidence type="ECO:0000313" key="12">
    <source>
        <dbReference type="EMBL" id="EJT46810.1"/>
    </source>
</evidence>
<accession>J4U8I9</accession>
<dbReference type="Gene3D" id="1.20.120.1630">
    <property type="match status" value="1"/>
</dbReference>
<dbReference type="InterPro" id="IPR007269">
    <property type="entry name" value="ICMT_MeTrfase"/>
</dbReference>
<comment type="subcellular location">
    <subcellularLocation>
        <location evidence="10">Endoplasmic reticulum membrane</location>
        <topology evidence="10">Multi-pass membrane protein</topology>
    </subcellularLocation>
    <subcellularLocation>
        <location evidence="1">Membrane</location>
        <topology evidence="1">Multi-pass membrane protein</topology>
    </subcellularLocation>
</comment>
<dbReference type="OrthoDB" id="422086at2759"/>
<evidence type="ECO:0000256" key="5">
    <source>
        <dbReference type="ARBA" id="ARBA00022679"/>
    </source>
</evidence>
<comment type="caution">
    <text evidence="12">The sequence shown here is derived from an EMBL/GenBank/DDBJ whole genome shotgun (WGS) entry which is preliminary data.</text>
</comment>
<evidence type="ECO:0000256" key="3">
    <source>
        <dbReference type="ARBA" id="ARBA00012151"/>
    </source>
</evidence>
<keyword evidence="5 12" id="KW-0808">Transferase</keyword>
<proteinExistence type="inferred from homology"/>
<dbReference type="PANTHER" id="PTHR12714">
    <property type="entry name" value="PROTEIN-S ISOPRENYLCYSTEINE O-METHYLTRANSFERASE"/>
    <property type="match status" value="1"/>
</dbReference>
<reference evidence="12 13" key="1">
    <citation type="journal article" date="2012" name="Eukaryot. Cell">
        <title>Draft genome sequence of CBS 2479, the standard type strain of Trichosporon asahii.</title>
        <authorList>
            <person name="Yang R.Y."/>
            <person name="Li H.T."/>
            <person name="Zhu H."/>
            <person name="Zhou G.P."/>
            <person name="Wang M."/>
            <person name="Wang L."/>
        </authorList>
    </citation>
    <scope>NUCLEOTIDE SEQUENCE [LARGE SCALE GENOMIC DNA]</scope>
    <source>
        <strain evidence="13">ATCC 90039 / CBS 2479 / JCM 2466 / KCTC 7840 / NCYC 2677 / UAMH 7654</strain>
    </source>
</reference>
<evidence type="ECO:0000256" key="6">
    <source>
        <dbReference type="ARBA" id="ARBA00022691"/>
    </source>
</evidence>
<feature type="transmembrane region" description="Helical" evidence="10">
    <location>
        <begin position="109"/>
        <end position="128"/>
    </location>
</feature>
<comment type="catalytic activity">
    <reaction evidence="10">
        <text>[protein]-C-terminal S-[(2E,6E)-farnesyl]-L-cysteine + S-adenosyl-L-methionine = [protein]-C-terminal S-[(2E,6E)-farnesyl]-L-cysteine methyl ester + S-adenosyl-L-homocysteine</text>
        <dbReference type="Rhea" id="RHEA:21672"/>
        <dbReference type="Rhea" id="RHEA-COMP:12125"/>
        <dbReference type="Rhea" id="RHEA-COMP:12126"/>
        <dbReference type="ChEBI" id="CHEBI:57856"/>
        <dbReference type="ChEBI" id="CHEBI:59789"/>
        <dbReference type="ChEBI" id="CHEBI:90510"/>
        <dbReference type="ChEBI" id="CHEBI:90511"/>
        <dbReference type="EC" id="2.1.1.100"/>
    </reaction>
</comment>
<dbReference type="EMBL" id="ALBS01000276">
    <property type="protein sequence ID" value="EJT46810.1"/>
    <property type="molecule type" value="Genomic_DNA"/>
</dbReference>
<feature type="transmembrane region" description="Helical" evidence="10">
    <location>
        <begin position="231"/>
        <end position="255"/>
    </location>
</feature>
<dbReference type="GO" id="GO:0004671">
    <property type="term" value="F:protein C-terminal S-isoprenylcysteine carboxyl O-methyltransferase activity"/>
    <property type="evidence" value="ECO:0007669"/>
    <property type="project" value="UniProtKB-EC"/>
</dbReference>
<name>J4U8I9_TRIAS</name>
<evidence type="ECO:0000256" key="4">
    <source>
        <dbReference type="ARBA" id="ARBA00022603"/>
    </source>
</evidence>
<dbReference type="PROSITE" id="PS51564">
    <property type="entry name" value="SAM_ICMT"/>
    <property type="match status" value="1"/>
</dbReference>
<dbReference type="RefSeq" id="XP_014178329.1">
    <property type="nucleotide sequence ID" value="XM_014322854.1"/>
</dbReference>
<evidence type="ECO:0000256" key="9">
    <source>
        <dbReference type="ARBA" id="ARBA00023136"/>
    </source>
</evidence>
<gene>
    <name evidence="12" type="ORF">A1Q1_04488</name>
</gene>
<evidence type="ECO:0000256" key="1">
    <source>
        <dbReference type="ARBA" id="ARBA00004141"/>
    </source>
</evidence>
<keyword evidence="6 10" id="KW-0949">S-adenosyl-L-methionine</keyword>
<feature type="region of interest" description="Disordered" evidence="11">
    <location>
        <begin position="29"/>
        <end position="50"/>
    </location>
</feature>